<dbReference type="EMBL" id="GBXM01006819">
    <property type="protein sequence ID" value="JAI01759.1"/>
    <property type="molecule type" value="Transcribed_RNA"/>
</dbReference>
<reference evidence="1" key="2">
    <citation type="journal article" date="2015" name="Fish Shellfish Immunol.">
        <title>Early steps in the European eel (Anguilla anguilla)-Vibrio vulnificus interaction in the gills: Role of the RtxA13 toxin.</title>
        <authorList>
            <person name="Callol A."/>
            <person name="Pajuelo D."/>
            <person name="Ebbesson L."/>
            <person name="Teles M."/>
            <person name="MacKenzie S."/>
            <person name="Amaro C."/>
        </authorList>
    </citation>
    <scope>NUCLEOTIDE SEQUENCE</scope>
</reference>
<evidence type="ECO:0000313" key="1">
    <source>
        <dbReference type="EMBL" id="JAI01759.1"/>
    </source>
</evidence>
<name>A0A0E9XJA0_ANGAN</name>
<sequence>MGTQSTVLVQQSITMSCENEGFWPWVYH</sequence>
<protein>
    <submittedName>
        <fullName evidence="1">Uncharacterized protein</fullName>
    </submittedName>
</protein>
<organism evidence="1">
    <name type="scientific">Anguilla anguilla</name>
    <name type="common">European freshwater eel</name>
    <name type="synonym">Muraena anguilla</name>
    <dbReference type="NCBI Taxonomy" id="7936"/>
    <lineage>
        <taxon>Eukaryota</taxon>
        <taxon>Metazoa</taxon>
        <taxon>Chordata</taxon>
        <taxon>Craniata</taxon>
        <taxon>Vertebrata</taxon>
        <taxon>Euteleostomi</taxon>
        <taxon>Actinopterygii</taxon>
        <taxon>Neopterygii</taxon>
        <taxon>Teleostei</taxon>
        <taxon>Anguilliformes</taxon>
        <taxon>Anguillidae</taxon>
        <taxon>Anguilla</taxon>
    </lineage>
</organism>
<dbReference type="AlphaFoldDB" id="A0A0E9XJA0"/>
<accession>A0A0E9XJA0</accession>
<reference evidence="1" key="1">
    <citation type="submission" date="2014-11" db="EMBL/GenBank/DDBJ databases">
        <authorList>
            <person name="Amaro Gonzalez C."/>
        </authorList>
    </citation>
    <scope>NUCLEOTIDE SEQUENCE</scope>
</reference>
<proteinExistence type="predicted"/>